<organism evidence="2 3">
    <name type="scientific">Burkholderia thailandensis</name>
    <dbReference type="NCBI Taxonomy" id="57975"/>
    <lineage>
        <taxon>Bacteria</taxon>
        <taxon>Pseudomonadati</taxon>
        <taxon>Pseudomonadota</taxon>
        <taxon>Betaproteobacteria</taxon>
        <taxon>Burkholderiales</taxon>
        <taxon>Burkholderiaceae</taxon>
        <taxon>Burkholderia</taxon>
        <taxon>pseudomallei group</taxon>
    </lineage>
</organism>
<dbReference type="EMBL" id="QXCT01000001">
    <property type="protein sequence ID" value="MDW9251338.1"/>
    <property type="molecule type" value="Genomic_DNA"/>
</dbReference>
<name>A0AAW9CQF2_BURTH</name>
<reference evidence="2" key="1">
    <citation type="submission" date="2018-08" db="EMBL/GenBank/DDBJ databases">
        <title>Identification of Burkholderia cepacia strains that express a Burkholderia pseudomallei-like capsular polysaccharide.</title>
        <authorList>
            <person name="Burtnick M.N."/>
            <person name="Vongsouvath M."/>
            <person name="Newton P."/>
            <person name="Wuthiekanun V."/>
            <person name="Limmathurotsakul D."/>
            <person name="Brett P.J."/>
            <person name="Chantratita N."/>
            <person name="Dance D.A."/>
        </authorList>
    </citation>
    <scope>NUCLEOTIDE SEQUENCE</scope>
    <source>
        <strain evidence="2">SBXCC001</strain>
    </source>
</reference>
<evidence type="ECO:0000313" key="3">
    <source>
        <dbReference type="Proteomes" id="UP001272137"/>
    </source>
</evidence>
<sequence>MQAASIATAAAAAQAARDANPNDRRGSLEWNARGRREESVGFVTDMTDIIGIDFSVARDRRIARGTAP</sequence>
<evidence type="ECO:0000313" key="2">
    <source>
        <dbReference type="EMBL" id="MDW9251338.1"/>
    </source>
</evidence>
<protein>
    <submittedName>
        <fullName evidence="2">Uncharacterized protein</fullName>
    </submittedName>
</protein>
<feature type="compositionally biased region" description="Basic and acidic residues" evidence="1">
    <location>
        <begin position="20"/>
        <end position="31"/>
    </location>
</feature>
<dbReference type="AlphaFoldDB" id="A0AAW9CQF2"/>
<gene>
    <name evidence="2" type="ORF">C7S16_4615</name>
</gene>
<feature type="region of interest" description="Disordered" evidence="1">
    <location>
        <begin position="1"/>
        <end position="31"/>
    </location>
</feature>
<accession>A0AAW9CQF2</accession>
<evidence type="ECO:0000256" key="1">
    <source>
        <dbReference type="SAM" id="MobiDB-lite"/>
    </source>
</evidence>
<feature type="compositionally biased region" description="Low complexity" evidence="1">
    <location>
        <begin position="1"/>
        <end position="19"/>
    </location>
</feature>
<proteinExistence type="predicted"/>
<dbReference type="Proteomes" id="UP001272137">
    <property type="component" value="Unassembled WGS sequence"/>
</dbReference>
<comment type="caution">
    <text evidence="2">The sequence shown here is derived from an EMBL/GenBank/DDBJ whole genome shotgun (WGS) entry which is preliminary data.</text>
</comment>